<protein>
    <recommendedName>
        <fullName evidence="3">Integrase catalytic domain-containing protein</fullName>
    </recommendedName>
</protein>
<feature type="non-terminal residue" evidence="1">
    <location>
        <position position="1"/>
    </location>
</feature>
<evidence type="ECO:0008006" key="3">
    <source>
        <dbReference type="Google" id="ProtNLM"/>
    </source>
</evidence>
<proteinExistence type="predicted"/>
<dbReference type="EMBL" id="CAJNIZ010001895">
    <property type="protein sequence ID" value="CAE7202387.1"/>
    <property type="molecule type" value="Genomic_DNA"/>
</dbReference>
<dbReference type="Proteomes" id="UP000649617">
    <property type="component" value="Unassembled WGS sequence"/>
</dbReference>
<dbReference type="AlphaFoldDB" id="A0A812J871"/>
<reference evidence="1" key="1">
    <citation type="submission" date="2021-02" db="EMBL/GenBank/DDBJ databases">
        <authorList>
            <person name="Dougan E. K."/>
            <person name="Rhodes N."/>
            <person name="Thang M."/>
            <person name="Chan C."/>
        </authorList>
    </citation>
    <scope>NUCLEOTIDE SEQUENCE</scope>
</reference>
<evidence type="ECO:0000313" key="1">
    <source>
        <dbReference type="EMBL" id="CAE7202387.1"/>
    </source>
</evidence>
<comment type="caution">
    <text evidence="1">The sequence shown here is derived from an EMBL/GenBank/DDBJ whole genome shotgun (WGS) entry which is preliminary data.</text>
</comment>
<dbReference type="OrthoDB" id="445310at2759"/>
<keyword evidence="2" id="KW-1185">Reference proteome</keyword>
<organism evidence="1 2">
    <name type="scientific">Symbiodinium pilosum</name>
    <name type="common">Dinoflagellate</name>
    <dbReference type="NCBI Taxonomy" id="2952"/>
    <lineage>
        <taxon>Eukaryota</taxon>
        <taxon>Sar</taxon>
        <taxon>Alveolata</taxon>
        <taxon>Dinophyceae</taxon>
        <taxon>Suessiales</taxon>
        <taxon>Symbiodiniaceae</taxon>
        <taxon>Symbiodinium</taxon>
    </lineage>
</organism>
<accession>A0A812J871</accession>
<feature type="non-terminal residue" evidence="1">
    <location>
        <position position="483"/>
    </location>
</feature>
<gene>
    <name evidence="1" type="ORF">SPIL2461_LOCUS1856</name>
</gene>
<sequence length="483" mass="54498">MMPIHMDHNNDAKNLAALEPLPPKLATISADVGHWAHWKVGTCENAIQGVKNIMDKLSLHDEHLAPQEALAEAVLAFNHKELVRGFPPTQHILGQAPDETGRFLPASQQLPPDLLVENPAGEFQRAVERRAEAEKALVEWRAAERISRAKNSRHRPSYNYRPGELVFYWRTQEANKNRRQPGGKHGRFLGPARILATESRTESSGEVRPGGAVWLVKGRSLLKVSPEQLRRATAREELLESLSDPSTQQTPWTFHAVAEQIGGNKFEDITSEQPDLDEWRRAQRPEEEIQPTRYRLRRKRPAPEPVQENEYEEIDIGPELPTGSDIAQSRGRAPEGQCTSCSVVDVSSGDRVAGMNRALGDLGAYFAVNMKRRAVELSEKKMTPTEREAFRGAKGVETKNFLASEAFQLLPPHLRPDKSQAIGMRWILSWKLRDDGTRKAKARAVLLGYQDNAYEHRATTSPVMTRQTRQMVAQLAAWKRWKL</sequence>
<evidence type="ECO:0000313" key="2">
    <source>
        <dbReference type="Proteomes" id="UP000649617"/>
    </source>
</evidence>
<name>A0A812J871_SYMPI</name>